<reference evidence="1 3" key="1">
    <citation type="submission" date="2017-11" db="EMBL/GenBank/DDBJ databases">
        <title>Comparitive Functional Genomics of Dry Heat Resistant strains isolated from the Viking Spacecraft.</title>
        <authorList>
            <person name="Seuylemezian A."/>
            <person name="Cooper K."/>
            <person name="Vaishampayan P."/>
        </authorList>
    </citation>
    <scope>NUCLEOTIDE SEQUENCE [LARGE SCALE GENOMIC DNA]</scope>
    <source>
        <strain evidence="1 3">M4.6</strain>
    </source>
</reference>
<gene>
    <name evidence="1" type="ORF">CU635_09545</name>
    <name evidence="2" type="ORF">CVD25_11620</name>
</gene>
<accession>A0A2N5GMP6</accession>
<dbReference type="Proteomes" id="UP000234951">
    <property type="component" value="Unassembled WGS sequence"/>
</dbReference>
<dbReference type="EMBL" id="PGVD01000030">
    <property type="protein sequence ID" value="PLR96666.1"/>
    <property type="molecule type" value="Genomic_DNA"/>
</dbReference>
<dbReference type="AlphaFoldDB" id="A0A2N5GMP6"/>
<evidence type="ECO:0000313" key="2">
    <source>
        <dbReference type="EMBL" id="PLR96666.1"/>
    </source>
</evidence>
<dbReference type="Proteomes" id="UP000235114">
    <property type="component" value="Unassembled WGS sequence"/>
</dbReference>
<reference evidence="2 4" key="2">
    <citation type="submission" date="2017-12" db="EMBL/GenBank/DDBJ databases">
        <title>Comparative Functional Genomics of Dry Heat Resistant strains isolated from the Viking Spacecraft.</title>
        <authorList>
            <person name="Seuylemezian A."/>
            <person name="Cooper K."/>
            <person name="Vaishampayan P."/>
        </authorList>
    </citation>
    <scope>NUCLEOTIDE SEQUENCE [LARGE SCALE GENOMIC DNA]</scope>
    <source>
        <strain evidence="2 4">ATCC 29669</strain>
    </source>
</reference>
<evidence type="ECO:0000313" key="4">
    <source>
        <dbReference type="Proteomes" id="UP000235114"/>
    </source>
</evidence>
<protein>
    <submittedName>
        <fullName evidence="1">Uncharacterized protein</fullName>
    </submittedName>
</protein>
<keyword evidence="4" id="KW-1185">Reference proteome</keyword>
<proteinExistence type="predicted"/>
<dbReference type="EMBL" id="PGVA01000022">
    <property type="protein sequence ID" value="PLR83287.1"/>
    <property type="molecule type" value="Genomic_DNA"/>
</dbReference>
<evidence type="ECO:0000313" key="3">
    <source>
        <dbReference type="Proteomes" id="UP000234951"/>
    </source>
</evidence>
<organism evidence="1 3">
    <name type="scientific">Bacillus canaveralius</name>
    <dbReference type="NCBI Taxonomy" id="1403243"/>
    <lineage>
        <taxon>Bacteria</taxon>
        <taxon>Bacillati</taxon>
        <taxon>Bacillota</taxon>
        <taxon>Bacilli</taxon>
        <taxon>Bacillales</taxon>
        <taxon>Bacillaceae</taxon>
        <taxon>Bacillus</taxon>
    </lineage>
</organism>
<evidence type="ECO:0000313" key="1">
    <source>
        <dbReference type="EMBL" id="PLR83287.1"/>
    </source>
</evidence>
<comment type="caution">
    <text evidence="1">The sequence shown here is derived from an EMBL/GenBank/DDBJ whole genome shotgun (WGS) entry which is preliminary data.</text>
</comment>
<sequence>MFPPLPDDMSGFDLVFREYSTPFKDKPTGLGKMVTLHIDCGFEFSQTVKGTAEVFYFEGTQQFHRGLKYVNDFFVEDDDIIELLVKHEGKKLKLTATIL</sequence>
<name>A0A2N5GMP6_9BACI</name>